<dbReference type="InterPro" id="IPR036846">
    <property type="entry name" value="GM2-AP_sf"/>
</dbReference>
<proteinExistence type="predicted"/>
<organism evidence="4 5">
    <name type="scientific">Petromyzon marinus</name>
    <name type="common">Sea lamprey</name>
    <dbReference type="NCBI Taxonomy" id="7757"/>
    <lineage>
        <taxon>Eukaryota</taxon>
        <taxon>Metazoa</taxon>
        <taxon>Chordata</taxon>
        <taxon>Craniata</taxon>
        <taxon>Vertebrata</taxon>
        <taxon>Cyclostomata</taxon>
        <taxon>Hyperoartia</taxon>
        <taxon>Petromyzontiformes</taxon>
        <taxon>Petromyzontidae</taxon>
        <taxon>Petromyzon</taxon>
    </lineage>
</organism>
<feature type="chain" id="PRO_5042543373" evidence="2">
    <location>
        <begin position="27"/>
        <end position="219"/>
    </location>
</feature>
<dbReference type="KEGG" id="pmrn:116943010"/>
<protein>
    <submittedName>
        <fullName evidence="5">Ganglioside GM2 activator</fullName>
    </submittedName>
</protein>
<dbReference type="SUPFAM" id="SSF63707">
    <property type="entry name" value="Ganglioside M2 (gm2) activator"/>
    <property type="match status" value="1"/>
</dbReference>
<dbReference type="GO" id="GO:0009898">
    <property type="term" value="C:cytoplasmic side of plasma membrane"/>
    <property type="evidence" value="ECO:0007669"/>
    <property type="project" value="TreeGrafter"/>
</dbReference>
<dbReference type="InterPro" id="IPR003172">
    <property type="entry name" value="ML_dom"/>
</dbReference>
<dbReference type="CTD" id="2760"/>
<evidence type="ECO:0000256" key="1">
    <source>
        <dbReference type="ARBA" id="ARBA00022729"/>
    </source>
</evidence>
<feature type="domain" description="MD-2-related lipid-recognition" evidence="3">
    <location>
        <begin position="62"/>
        <end position="214"/>
    </location>
</feature>
<dbReference type="GO" id="GO:0008047">
    <property type="term" value="F:enzyme activator activity"/>
    <property type="evidence" value="ECO:0007669"/>
    <property type="project" value="InterPro"/>
</dbReference>
<sequence length="219" mass="23857">MRGCGAALVVVVLVAVVALCAQAARAAVWPRRPHWMPPSPYRVFSAWVHPTRQHLKVKSFVWNNCGPESDVAILKSLQISPDPVVIPGDLTVALNGVTTVTLAGPIEANVTLDKELAGLWIEVPCLDQIGSCVYKDVCQLLNQLTPPGQDCPEPLFSYGLPCNCPFKKGQYNFPESDFTIPYVELPSWLTNGNYRSKVTLSMGGKEVACLKLSLSLHAE</sequence>
<dbReference type="SMART" id="SM00737">
    <property type="entry name" value="ML"/>
    <property type="match status" value="1"/>
</dbReference>
<gene>
    <name evidence="5" type="primary">GM2A</name>
</gene>
<feature type="signal peptide" evidence="2">
    <location>
        <begin position="1"/>
        <end position="26"/>
    </location>
</feature>
<evidence type="ECO:0000313" key="4">
    <source>
        <dbReference type="Proteomes" id="UP001318040"/>
    </source>
</evidence>
<dbReference type="Pfam" id="PF02221">
    <property type="entry name" value="E1_DerP2_DerF2"/>
    <property type="match status" value="1"/>
</dbReference>
<dbReference type="Gene3D" id="2.70.220.10">
    <property type="entry name" value="Ganglioside GM2 activator"/>
    <property type="match status" value="1"/>
</dbReference>
<dbReference type="RefSeq" id="XP_032811491.1">
    <property type="nucleotide sequence ID" value="XM_032955600.1"/>
</dbReference>
<dbReference type="PANTHER" id="PTHR17357">
    <property type="entry name" value="GM2 GANGLIOSIDE ACTIVATOR PROTEIN"/>
    <property type="match status" value="1"/>
</dbReference>
<dbReference type="GO" id="GO:0005319">
    <property type="term" value="F:lipid transporter activity"/>
    <property type="evidence" value="ECO:0007669"/>
    <property type="project" value="TreeGrafter"/>
</dbReference>
<accession>A0AAJ7WVC1</accession>
<reference evidence="5" key="1">
    <citation type="submission" date="2025-08" db="UniProtKB">
        <authorList>
            <consortium name="RefSeq"/>
        </authorList>
    </citation>
    <scope>IDENTIFICATION</scope>
    <source>
        <tissue evidence="5">Sperm</tissue>
    </source>
</reference>
<dbReference type="AlphaFoldDB" id="A0AAJ7WVC1"/>
<evidence type="ECO:0000256" key="2">
    <source>
        <dbReference type="SAM" id="SignalP"/>
    </source>
</evidence>
<keyword evidence="1 2" id="KW-0732">Signal</keyword>
<name>A0AAJ7WVC1_PETMA</name>
<dbReference type="GO" id="GO:0006689">
    <property type="term" value="P:ganglioside catabolic process"/>
    <property type="evidence" value="ECO:0007669"/>
    <property type="project" value="InterPro"/>
</dbReference>
<dbReference type="PANTHER" id="PTHR17357:SF0">
    <property type="entry name" value="GANGLIOSIDE GM2 ACTIVATOR"/>
    <property type="match status" value="1"/>
</dbReference>
<dbReference type="GeneID" id="116943010"/>
<evidence type="ECO:0000313" key="5">
    <source>
        <dbReference type="RefSeq" id="XP_032811491.1"/>
    </source>
</evidence>
<evidence type="ECO:0000259" key="3">
    <source>
        <dbReference type="SMART" id="SM00737"/>
    </source>
</evidence>
<keyword evidence="4" id="KW-1185">Reference proteome</keyword>
<dbReference type="InterPro" id="IPR028996">
    <property type="entry name" value="GM2-AP"/>
</dbReference>
<dbReference type="Proteomes" id="UP001318040">
    <property type="component" value="Chromosome 16"/>
</dbReference>